<accession>A0ABZ0IV22</accession>
<proteinExistence type="predicted"/>
<evidence type="ECO:0000256" key="2">
    <source>
        <dbReference type="ARBA" id="ARBA00023136"/>
    </source>
</evidence>
<evidence type="ECO:0000256" key="3">
    <source>
        <dbReference type="ARBA" id="ARBA00023237"/>
    </source>
</evidence>
<evidence type="ECO:0000313" key="6">
    <source>
        <dbReference type="Proteomes" id="UP001302349"/>
    </source>
</evidence>
<keyword evidence="6" id="KW-1185">Reference proteome</keyword>
<dbReference type="Proteomes" id="UP001302349">
    <property type="component" value="Chromosome"/>
</dbReference>
<keyword evidence="3" id="KW-0998">Cell outer membrane</keyword>
<name>A0ABZ0IV22_9BACT</name>
<reference evidence="5 6" key="1">
    <citation type="journal article" date="2023" name="Microbiol. Resour. Announc.">
        <title>Complete Genome Sequence of Imperialibacter roseus strain P4T.</title>
        <authorList>
            <person name="Tizabi D.R."/>
            <person name="Bachvaroff T."/>
            <person name="Hill R.T."/>
        </authorList>
    </citation>
    <scope>NUCLEOTIDE SEQUENCE [LARGE SCALE GENOMIC DNA]</scope>
    <source>
        <strain evidence="5 6">P4T</strain>
    </source>
</reference>
<dbReference type="EMBL" id="CP136051">
    <property type="protein sequence ID" value="WOK07994.1"/>
    <property type="molecule type" value="Genomic_DNA"/>
</dbReference>
<dbReference type="Gene3D" id="2.40.170.20">
    <property type="entry name" value="TonB-dependent receptor, beta-barrel domain"/>
    <property type="match status" value="1"/>
</dbReference>
<evidence type="ECO:0000313" key="5">
    <source>
        <dbReference type="EMBL" id="WOK07994.1"/>
    </source>
</evidence>
<keyword evidence="5" id="KW-0675">Receptor</keyword>
<dbReference type="InterPro" id="IPR000531">
    <property type="entry name" value="Beta-barrel_TonB"/>
</dbReference>
<dbReference type="Pfam" id="PF00593">
    <property type="entry name" value="TonB_dep_Rec_b-barrel"/>
    <property type="match status" value="1"/>
</dbReference>
<organism evidence="5 6">
    <name type="scientific">Imperialibacter roseus</name>
    <dbReference type="NCBI Taxonomy" id="1324217"/>
    <lineage>
        <taxon>Bacteria</taxon>
        <taxon>Pseudomonadati</taxon>
        <taxon>Bacteroidota</taxon>
        <taxon>Cytophagia</taxon>
        <taxon>Cytophagales</taxon>
        <taxon>Flammeovirgaceae</taxon>
        <taxon>Imperialibacter</taxon>
    </lineage>
</organism>
<gene>
    <name evidence="5" type="ORF">RT717_05035</name>
</gene>
<evidence type="ECO:0000259" key="4">
    <source>
        <dbReference type="Pfam" id="PF00593"/>
    </source>
</evidence>
<feature type="domain" description="TonB-dependent receptor-like beta-barrel" evidence="4">
    <location>
        <begin position="167"/>
        <end position="608"/>
    </location>
</feature>
<comment type="subcellular location">
    <subcellularLocation>
        <location evidence="1">Cell outer membrane</location>
    </subcellularLocation>
</comment>
<keyword evidence="2" id="KW-0472">Membrane</keyword>
<dbReference type="InterPro" id="IPR036942">
    <property type="entry name" value="Beta-barrel_TonB_sf"/>
</dbReference>
<protein>
    <submittedName>
        <fullName evidence="5">TonB-dependent receptor</fullName>
    </submittedName>
</protein>
<evidence type="ECO:0000256" key="1">
    <source>
        <dbReference type="ARBA" id="ARBA00004442"/>
    </source>
</evidence>
<dbReference type="RefSeq" id="WP_317490642.1">
    <property type="nucleotide sequence ID" value="NZ_CP136051.1"/>
</dbReference>
<sequence>MYVRGGTPDQNLVLYDGFTVYQVDHLYGFFSAFNSNALKDIQLYKGGFESRFGGRLSSVTEITGKDGNDKAFNAGAEISFLGFNGFVEGPIGGKTTFLLAARRSYKGPIYNKIFDKFNDNSTTNNTQTGGGFSGPGGGQGFANFQTKASSFFYDINSKITYKLTPKDNISFSVFNGTDKLDNGFDLDNSSLPSFGGGSGQGGGRDFSVSNTDLTKYGNTGLSLKWNRTWTDRLYGSTLASYSYYFSDRDRTNSVSTSDDSSEDQTVRFGTLENNDLRDFSLKTDYTYDLSNEHHLGFGAFASKLLIDYTFSQNDTSTILDKNDRGLVAGFYLQDKMKLMENKLTVVPGARLSYFDMTGKPYLEPRLSASYSLTAGFTVRASTGRFYQFANRITREDILSGSRDFWILSNDENIPVSSAEHYIFGGSYENKGFLFSVEGYYKKLQSLSEYSLRFNTSPREISLEENFYNGDGYAKGIEFLVQKKYGDFTGWVSYTLGQTRNKFAVYSDEYFPANQDVTHEFKAVSIYSANRWSFSATWIYATGRPYTAPSGAYSITLLDGTTSDYFSTTDKNSLRFPNYHRLDLAATYSFYSIDQEREIGGLSFSIFNLYNHTNVWHKQYSIVDSEIIETDVTYLGITPNLTLTLKLR</sequence>
<dbReference type="SUPFAM" id="SSF56935">
    <property type="entry name" value="Porins"/>
    <property type="match status" value="1"/>
</dbReference>